<evidence type="ECO:0000313" key="3">
    <source>
        <dbReference type="Proteomes" id="UP000031443"/>
    </source>
</evidence>
<gene>
    <name evidence="2" type="ORF">UY3_18632</name>
</gene>
<feature type="region of interest" description="Disordered" evidence="1">
    <location>
        <begin position="86"/>
        <end position="123"/>
    </location>
</feature>
<organism evidence="2 3">
    <name type="scientific">Chelonia mydas</name>
    <name type="common">Green sea-turtle</name>
    <name type="synonym">Chelonia agassizi</name>
    <dbReference type="NCBI Taxonomy" id="8469"/>
    <lineage>
        <taxon>Eukaryota</taxon>
        <taxon>Metazoa</taxon>
        <taxon>Chordata</taxon>
        <taxon>Craniata</taxon>
        <taxon>Vertebrata</taxon>
        <taxon>Euteleostomi</taxon>
        <taxon>Archelosauria</taxon>
        <taxon>Testudinata</taxon>
        <taxon>Testudines</taxon>
        <taxon>Cryptodira</taxon>
        <taxon>Durocryptodira</taxon>
        <taxon>Americhelydia</taxon>
        <taxon>Chelonioidea</taxon>
        <taxon>Cheloniidae</taxon>
        <taxon>Chelonia</taxon>
    </lineage>
</organism>
<evidence type="ECO:0000256" key="1">
    <source>
        <dbReference type="SAM" id="MobiDB-lite"/>
    </source>
</evidence>
<proteinExistence type="predicted"/>
<accession>M7AJ63</accession>
<name>M7AJ63_CHEMY</name>
<protein>
    <submittedName>
        <fullName evidence="2">Uncharacterized protein</fullName>
    </submittedName>
</protein>
<reference evidence="3" key="1">
    <citation type="journal article" date="2013" name="Nat. Genet.">
        <title>The draft genomes of soft-shell turtle and green sea turtle yield insights into the development and evolution of the turtle-specific body plan.</title>
        <authorList>
            <person name="Wang Z."/>
            <person name="Pascual-Anaya J."/>
            <person name="Zadissa A."/>
            <person name="Li W."/>
            <person name="Niimura Y."/>
            <person name="Huang Z."/>
            <person name="Li C."/>
            <person name="White S."/>
            <person name="Xiong Z."/>
            <person name="Fang D."/>
            <person name="Wang B."/>
            <person name="Ming Y."/>
            <person name="Chen Y."/>
            <person name="Zheng Y."/>
            <person name="Kuraku S."/>
            <person name="Pignatelli M."/>
            <person name="Herrero J."/>
            <person name="Beal K."/>
            <person name="Nozawa M."/>
            <person name="Li Q."/>
            <person name="Wang J."/>
            <person name="Zhang H."/>
            <person name="Yu L."/>
            <person name="Shigenobu S."/>
            <person name="Wang J."/>
            <person name="Liu J."/>
            <person name="Flicek P."/>
            <person name="Searle S."/>
            <person name="Wang J."/>
            <person name="Kuratani S."/>
            <person name="Yin Y."/>
            <person name="Aken B."/>
            <person name="Zhang G."/>
            <person name="Irie N."/>
        </authorList>
    </citation>
    <scope>NUCLEOTIDE SEQUENCE [LARGE SCALE GENOMIC DNA]</scope>
</reference>
<sequence>MQIASSLLGTAKGPDHKAKVRRAPDGFQAAAEPREGTKPSRAAPAEDPRDSGELWTTAKEDRGGSSPGDLDVALVGELGNRSACFGEIPKDSEASTLTTARALDGDSEEQGGPESPYLGATHP</sequence>
<feature type="region of interest" description="Disordered" evidence="1">
    <location>
        <begin position="1"/>
        <end position="69"/>
    </location>
</feature>
<evidence type="ECO:0000313" key="2">
    <source>
        <dbReference type="EMBL" id="EMP24394.1"/>
    </source>
</evidence>
<dbReference type="Proteomes" id="UP000031443">
    <property type="component" value="Unassembled WGS sequence"/>
</dbReference>
<dbReference type="EMBL" id="KB601989">
    <property type="protein sequence ID" value="EMP24394.1"/>
    <property type="molecule type" value="Genomic_DNA"/>
</dbReference>
<keyword evidence="3" id="KW-1185">Reference proteome</keyword>
<feature type="compositionally biased region" description="Basic and acidic residues" evidence="1">
    <location>
        <begin position="32"/>
        <end position="63"/>
    </location>
</feature>
<dbReference type="AlphaFoldDB" id="M7AJ63"/>